<dbReference type="AlphaFoldDB" id="G7YRC8"/>
<organism evidence="1 2">
    <name type="scientific">Clonorchis sinensis</name>
    <name type="common">Chinese liver fluke</name>
    <dbReference type="NCBI Taxonomy" id="79923"/>
    <lineage>
        <taxon>Eukaryota</taxon>
        <taxon>Metazoa</taxon>
        <taxon>Spiralia</taxon>
        <taxon>Lophotrochozoa</taxon>
        <taxon>Platyhelminthes</taxon>
        <taxon>Trematoda</taxon>
        <taxon>Digenea</taxon>
        <taxon>Opisthorchiida</taxon>
        <taxon>Opisthorchiata</taxon>
        <taxon>Opisthorchiidae</taxon>
        <taxon>Clonorchis</taxon>
    </lineage>
</organism>
<proteinExistence type="predicted"/>
<accession>G7YRC8</accession>
<evidence type="ECO:0000313" key="1">
    <source>
        <dbReference type="EMBL" id="GAA55508.1"/>
    </source>
</evidence>
<reference key="2">
    <citation type="submission" date="2011-10" db="EMBL/GenBank/DDBJ databases">
        <title>The genome and transcriptome sequence of Clonorchis sinensis provide insights into the carcinogenic liver fluke.</title>
        <authorList>
            <person name="Wang X."/>
            <person name="Huang Y."/>
            <person name="Chen W."/>
            <person name="Liu H."/>
            <person name="Guo L."/>
            <person name="Chen Y."/>
            <person name="Luo F."/>
            <person name="Zhou W."/>
            <person name="Sun J."/>
            <person name="Mao Q."/>
            <person name="Liang P."/>
            <person name="Zhou C."/>
            <person name="Tian Y."/>
            <person name="Men J."/>
            <person name="Lv X."/>
            <person name="Huang L."/>
            <person name="Zhou J."/>
            <person name="Hu Y."/>
            <person name="Li R."/>
            <person name="Zhang F."/>
            <person name="Lei H."/>
            <person name="Li X."/>
            <person name="Hu X."/>
            <person name="Liang C."/>
            <person name="Xu J."/>
            <person name="Wu Z."/>
            <person name="Yu X."/>
        </authorList>
    </citation>
    <scope>NUCLEOTIDE SEQUENCE</scope>
    <source>
        <strain>Henan</strain>
    </source>
</reference>
<evidence type="ECO:0000313" key="2">
    <source>
        <dbReference type="Proteomes" id="UP000008909"/>
    </source>
</evidence>
<sequence length="908" mass="101088">NTATRSTFSDTMWSLEVTNRWTPYDLIATYGNINHQQLSDQQPSQSITRNPRRISVNDIGRHGSVIQNNQLLYRFPCLALSPMRSRFSVTKIAVTVGSQVLKDLEHLRARLHRIEHEMSFLQNIQPTACLLNPDATCDPATLEKASTLIDTIVVEICQRIECRRQVLVLNTPDQISPEHTKTALLTACGMLGTTCTARRQRKLRQSTCCPIMLHFQDENDAVRLLTSLALLWSTEKFRTVKVKAARTRMQRQLTKKPPPSTPPSDALLNTSSTHIINKAINPPIVKTTGASMDGAHRYFSTNHRPPCTTANSIPYAVVPKPEWTPTASTRVDAPVVLLNSQCHMITPGTQPTPNYSAPSSFVALQDPEPSTAPTNRLSALPLMKTPNVSISPVDLSPGPKMTNAIRLQAGAMTTPTVDTIRSRRRPTDLLSLRVPPPPKPPDLLSLRVPPPPKSVASTDRLEQYVKSCQLDERPLRYAGSGITRHSKIPFARYTLDNFQAFSSTLASQDWDDFFLSTNTHRALYPNNHPIACLRFTDSGPVTDPVNIADHLNAYFASCYLPIPPNSEPLLTAASLKLLMVKTNSLPEKPLPPYLSPNYPLTSSTNRVQCAFGFGDDTVIGQRLHRIKARFVNRPPNGGHESLHQCTTYRLKLIAVLRELGTVSLAHTSSPSTVQLMYKYQISQSDRLLLTEELEFGSFALSVLGYVFEANLDAGVKGYGSQICRLRRFQGSFVLSSGYQTFYVIGESTSRTTQSLNFNPNGNLCEDEPLFVGISVKHMMKWCFSCLNFSEQQLKYRKRQQRVRAAQHWKTGLARFSDLDQGCMQTAEGSSVGGTKIVEVGGLIIIRCTSALLPGRRFACLWVNNRVTDLLDESPSEYYLQINKTLCYNPEHPVEIHAPGYASQNSGPF</sequence>
<dbReference type="Proteomes" id="UP000008909">
    <property type="component" value="Unassembled WGS sequence"/>
</dbReference>
<protein>
    <submittedName>
        <fullName evidence="1">Uncharacterized protein</fullName>
    </submittedName>
</protein>
<name>G7YRC8_CLOSI</name>
<feature type="non-terminal residue" evidence="1">
    <location>
        <position position="1"/>
    </location>
</feature>
<reference evidence="1" key="1">
    <citation type="journal article" date="2011" name="Genome Biol.">
        <title>The draft genome of the carcinogenic human liver fluke Clonorchis sinensis.</title>
        <authorList>
            <person name="Wang X."/>
            <person name="Chen W."/>
            <person name="Huang Y."/>
            <person name="Sun J."/>
            <person name="Men J."/>
            <person name="Liu H."/>
            <person name="Luo F."/>
            <person name="Guo L."/>
            <person name="Lv X."/>
            <person name="Deng C."/>
            <person name="Zhou C."/>
            <person name="Fan Y."/>
            <person name="Li X."/>
            <person name="Huang L."/>
            <person name="Hu Y."/>
            <person name="Liang C."/>
            <person name="Hu X."/>
            <person name="Xu J."/>
            <person name="Yu X."/>
        </authorList>
    </citation>
    <scope>NUCLEOTIDE SEQUENCE [LARGE SCALE GENOMIC DNA]</scope>
    <source>
        <strain evidence="1">Henan</strain>
    </source>
</reference>
<gene>
    <name evidence="1" type="ORF">CLF_108199</name>
</gene>
<dbReference type="EMBL" id="DF144028">
    <property type="protein sequence ID" value="GAA55508.1"/>
    <property type="molecule type" value="Genomic_DNA"/>
</dbReference>
<keyword evidence="2" id="KW-1185">Reference proteome</keyword>